<reference evidence="1" key="1">
    <citation type="journal article" date="2013" name="J. Plant Res.">
        <title>Effect of fungi and light on seed germination of three Opuntia species from semiarid lands of central Mexico.</title>
        <authorList>
            <person name="Delgado-Sanchez P."/>
            <person name="Jimenez-Bremont J.F."/>
            <person name="Guerrero-Gonzalez Mde L."/>
            <person name="Flores J."/>
        </authorList>
    </citation>
    <scope>NUCLEOTIDE SEQUENCE</scope>
    <source>
        <tissue evidence="1">Cladode</tissue>
    </source>
</reference>
<evidence type="ECO:0000313" key="1">
    <source>
        <dbReference type="EMBL" id="MBA4670911.1"/>
    </source>
</evidence>
<reference evidence="1" key="2">
    <citation type="submission" date="2020-07" db="EMBL/GenBank/DDBJ databases">
        <authorList>
            <person name="Vera ALvarez R."/>
            <person name="Arias-Moreno D.M."/>
            <person name="Jimenez-Jacinto V."/>
            <person name="Jimenez-Bremont J.F."/>
            <person name="Swaminathan K."/>
            <person name="Moose S.P."/>
            <person name="Guerrero-Gonzalez M.L."/>
            <person name="Marino-Ramirez L."/>
            <person name="Landsman D."/>
            <person name="Rodriguez-Kessler M."/>
            <person name="Delgado-Sanchez P."/>
        </authorList>
    </citation>
    <scope>NUCLEOTIDE SEQUENCE</scope>
    <source>
        <tissue evidence="1">Cladode</tissue>
    </source>
</reference>
<organism evidence="1">
    <name type="scientific">Opuntia streptacantha</name>
    <name type="common">Prickly pear cactus</name>
    <name type="synonym">Opuntia cardona</name>
    <dbReference type="NCBI Taxonomy" id="393608"/>
    <lineage>
        <taxon>Eukaryota</taxon>
        <taxon>Viridiplantae</taxon>
        <taxon>Streptophyta</taxon>
        <taxon>Embryophyta</taxon>
        <taxon>Tracheophyta</taxon>
        <taxon>Spermatophyta</taxon>
        <taxon>Magnoliopsida</taxon>
        <taxon>eudicotyledons</taxon>
        <taxon>Gunneridae</taxon>
        <taxon>Pentapetalae</taxon>
        <taxon>Caryophyllales</taxon>
        <taxon>Cactineae</taxon>
        <taxon>Cactaceae</taxon>
        <taxon>Opuntioideae</taxon>
        <taxon>Opuntia</taxon>
    </lineage>
</organism>
<sequence length="103" mass="11918">MLGLSSPHLLAALMSSPLSLLGVRRMVRVHGRLEFSMGILPSLSNLLRLEMYGRMRLQLGQWQIQCLPVLQFQMLDFQVILWPILLFISKMTPCTCFMRQKIQ</sequence>
<dbReference type="EMBL" id="GISG01249036">
    <property type="protein sequence ID" value="MBA4670911.1"/>
    <property type="molecule type" value="Transcribed_RNA"/>
</dbReference>
<proteinExistence type="predicted"/>
<protein>
    <submittedName>
        <fullName evidence="1">Uncharacterized protein</fullName>
    </submittedName>
</protein>
<name>A0A7C9ANK0_OPUST</name>
<accession>A0A7C9ANK0</accession>
<dbReference type="AlphaFoldDB" id="A0A7C9ANK0"/>